<evidence type="ECO:0000313" key="2">
    <source>
        <dbReference type="Proteomes" id="UP000002316"/>
    </source>
</evidence>
<dbReference type="RefSeq" id="XP_011778487.1">
    <property type="nucleotide sequence ID" value="XM_011780185.1"/>
</dbReference>
<dbReference type="AlphaFoldDB" id="D0A4M9"/>
<dbReference type="KEGG" id="tbg:TbgDal_X13190"/>
<organism evidence="1 2">
    <name type="scientific">Trypanosoma brucei gambiense (strain MHOM/CI/86/DAL972)</name>
    <dbReference type="NCBI Taxonomy" id="679716"/>
    <lineage>
        <taxon>Eukaryota</taxon>
        <taxon>Discoba</taxon>
        <taxon>Euglenozoa</taxon>
        <taxon>Kinetoplastea</taxon>
        <taxon>Metakinetoplastina</taxon>
        <taxon>Trypanosomatida</taxon>
        <taxon>Trypanosomatidae</taxon>
        <taxon>Trypanosoma</taxon>
    </lineage>
</organism>
<dbReference type="EMBL" id="FN554973">
    <property type="protein sequence ID" value="CBH16223.1"/>
    <property type="molecule type" value="Genomic_DNA"/>
</dbReference>
<protein>
    <submittedName>
        <fullName evidence="1">Uncharacterized protein</fullName>
    </submittedName>
</protein>
<reference evidence="2" key="1">
    <citation type="journal article" date="2010" name="PLoS Negl. Trop. Dis.">
        <title>The genome sequence of Trypanosoma brucei gambiense, causative agent of chronic human african trypanosomiasis.</title>
        <authorList>
            <person name="Jackson A.P."/>
            <person name="Sanders M."/>
            <person name="Berry A."/>
            <person name="McQuillan J."/>
            <person name="Aslett M.A."/>
            <person name="Quail M.A."/>
            <person name="Chukualim B."/>
            <person name="Capewell P."/>
            <person name="MacLeod A."/>
            <person name="Melville S.E."/>
            <person name="Gibson W."/>
            <person name="Barry J.D."/>
            <person name="Berriman M."/>
            <person name="Hertz-Fowler C."/>
        </authorList>
    </citation>
    <scope>NUCLEOTIDE SEQUENCE [LARGE SCALE GENOMIC DNA]</scope>
    <source>
        <strain evidence="2">MHOM/CI/86/DAL972</strain>
    </source>
</reference>
<proteinExistence type="predicted"/>
<gene>
    <name evidence="1" type="ORF">TbgDal_X13190</name>
</gene>
<dbReference type="GeneID" id="23864516"/>
<evidence type="ECO:0000313" key="1">
    <source>
        <dbReference type="EMBL" id="CBH16223.1"/>
    </source>
</evidence>
<accession>D0A4M9</accession>
<dbReference type="Proteomes" id="UP000002316">
    <property type="component" value="Chromosome 10"/>
</dbReference>
<sequence>MLPHQVIRGSLEDVGVIERKFMPVFRTLKSSSLLKNGSIYRTENTFPPIIGLMPQSASHKRRIKGSALRSCHSRGTEFYVSTAVGELCCHTLNPPPLYR</sequence>
<name>D0A4M9_TRYB9</name>